<dbReference type="InterPro" id="IPR025412">
    <property type="entry name" value="DUF4304"/>
</dbReference>
<dbReference type="Proteomes" id="UP000299580">
    <property type="component" value="Chromosome"/>
</dbReference>
<sequence>MNTNLIKDFFISNGFSKESGADFFRESNGFLNCINLQKKTTGDIFFINLGVHPVFDQINSHSLPKREIDCYIRTRLSTDEMLRIELLDSPSGVSLVIKALEEKAWAFFNFFSSIDDVFAHMSIDKVKNGNIPTEFNSVTSVRLVSMCMNYNLLRGNIDVARDFANYGLSVAGMAVGVKKEFKQVLKNTENNI</sequence>
<evidence type="ECO:0000313" key="2">
    <source>
        <dbReference type="Proteomes" id="UP000299580"/>
    </source>
</evidence>
<dbReference type="KEGG" id="brb:EH207_00270"/>
<keyword evidence="2" id="KW-1185">Reference proteome</keyword>
<dbReference type="RefSeq" id="WP_137712230.1">
    <property type="nucleotide sequence ID" value="NZ_CP034035.1"/>
</dbReference>
<organism evidence="1 2">
    <name type="scientific">Brenneria rubrifaciens</name>
    <dbReference type="NCBI Taxonomy" id="55213"/>
    <lineage>
        <taxon>Bacteria</taxon>
        <taxon>Pseudomonadati</taxon>
        <taxon>Pseudomonadota</taxon>
        <taxon>Gammaproteobacteria</taxon>
        <taxon>Enterobacterales</taxon>
        <taxon>Pectobacteriaceae</taxon>
        <taxon>Brenneria</taxon>
    </lineage>
</organism>
<dbReference type="EMBL" id="CP034035">
    <property type="protein sequence ID" value="QCR07126.1"/>
    <property type="molecule type" value="Genomic_DNA"/>
</dbReference>
<gene>
    <name evidence="1" type="ORF">EH207_00270</name>
</gene>
<dbReference type="Pfam" id="PF14137">
    <property type="entry name" value="DUF4304"/>
    <property type="match status" value="1"/>
</dbReference>
<protein>
    <submittedName>
        <fullName evidence="1">DUF4304 domain-containing protein</fullName>
    </submittedName>
</protein>
<proteinExistence type="predicted"/>
<accession>A0A4P8QLL0</accession>
<dbReference type="AlphaFoldDB" id="A0A4P8QLL0"/>
<dbReference type="OrthoDB" id="2919225at2"/>
<reference evidence="1 2" key="1">
    <citation type="submission" date="2018-11" db="EMBL/GenBank/DDBJ databases">
        <title>Genome sequences of Brenneria nigrifluens and Brenneria rubrifaciens.</title>
        <authorList>
            <person name="Poret-Peterson A.T."/>
            <person name="McClean A.E."/>
            <person name="Kluepfel D.A."/>
        </authorList>
    </citation>
    <scope>NUCLEOTIDE SEQUENCE [LARGE SCALE GENOMIC DNA]</scope>
    <source>
        <strain evidence="1 2">6D370</strain>
    </source>
</reference>
<evidence type="ECO:0000313" key="1">
    <source>
        <dbReference type="EMBL" id="QCR07126.1"/>
    </source>
</evidence>
<name>A0A4P8QLL0_9GAMM</name>